<keyword evidence="1" id="KW-0560">Oxidoreductase</keyword>
<evidence type="ECO:0000313" key="4">
    <source>
        <dbReference type="Proteomes" id="UP000283269"/>
    </source>
</evidence>
<gene>
    <name evidence="3" type="ORF">CVT25_014712</name>
</gene>
<dbReference type="SUPFAM" id="SSF51735">
    <property type="entry name" value="NAD(P)-binding Rossmann-fold domains"/>
    <property type="match status" value="1"/>
</dbReference>
<proteinExistence type="inferred from homology"/>
<dbReference type="STRING" id="93625.A0A409XJZ7"/>
<name>A0A409XJZ7_PSICY</name>
<dbReference type="EMBL" id="NHYD01001482">
    <property type="protein sequence ID" value="PPQ91079.1"/>
    <property type="molecule type" value="Genomic_DNA"/>
</dbReference>
<reference evidence="3 4" key="1">
    <citation type="journal article" date="2018" name="Evol. Lett.">
        <title>Horizontal gene cluster transfer increased hallucinogenic mushroom diversity.</title>
        <authorList>
            <person name="Reynolds H.T."/>
            <person name="Vijayakumar V."/>
            <person name="Gluck-Thaler E."/>
            <person name="Korotkin H.B."/>
            <person name="Matheny P.B."/>
            <person name="Slot J.C."/>
        </authorList>
    </citation>
    <scope>NUCLEOTIDE SEQUENCE [LARGE SCALE GENOMIC DNA]</scope>
    <source>
        <strain evidence="3 4">2631</strain>
    </source>
</reference>
<protein>
    <submittedName>
        <fullName evidence="3">Uncharacterized protein</fullName>
    </submittedName>
</protein>
<dbReference type="InParanoid" id="A0A409XJZ7"/>
<dbReference type="OrthoDB" id="2735536at2759"/>
<keyword evidence="4" id="KW-1185">Reference proteome</keyword>
<sequence length="349" mass="39368">PSIYISSHYASCPSQHKLQSACHWRQRLCCHVAGSHAARARMFCSWHSTIGEQRKAAKRALWAVWRQIEWVVVNDITKEGVFDEFVRDVDAIEHTASPVSPKNPEDPQDYIRPAVQGTLSVLTSAMKFGYAFPALLRTVNGLTILDEKDWDDEFVKAAEELGTKADGILKYLASETLSERDSSTWQDTRNMMFSLRPDLYISGVLPRGNPELKSEILLVLNSQKVQNILGIEYKSLEESTLATLGYFWGIYKWDIRLSFVELVVINPAQAVLDPSLLDSKAVSEVTHSVELWYKYMTTDQPDETLQGGYNYIVVRDLADTQKKEAAGGGRVILFRGMCMLLLTIKVLSL</sequence>
<organism evidence="3 4">
    <name type="scientific">Psilocybe cyanescens</name>
    <dbReference type="NCBI Taxonomy" id="93625"/>
    <lineage>
        <taxon>Eukaryota</taxon>
        <taxon>Fungi</taxon>
        <taxon>Dikarya</taxon>
        <taxon>Basidiomycota</taxon>
        <taxon>Agaricomycotina</taxon>
        <taxon>Agaricomycetes</taxon>
        <taxon>Agaricomycetidae</taxon>
        <taxon>Agaricales</taxon>
        <taxon>Agaricineae</taxon>
        <taxon>Strophariaceae</taxon>
        <taxon>Psilocybe</taxon>
    </lineage>
</organism>
<accession>A0A409XJZ7</accession>
<dbReference type="AlphaFoldDB" id="A0A409XJZ7"/>
<dbReference type="PANTHER" id="PTHR10366:SF564">
    <property type="entry name" value="STEROL-4-ALPHA-CARBOXYLATE 3-DEHYDROGENASE, DECARBOXYLATING"/>
    <property type="match status" value="1"/>
</dbReference>
<dbReference type="Proteomes" id="UP000283269">
    <property type="component" value="Unassembled WGS sequence"/>
</dbReference>
<dbReference type="InterPro" id="IPR050425">
    <property type="entry name" value="NAD(P)_dehydrat-like"/>
</dbReference>
<dbReference type="InterPro" id="IPR036291">
    <property type="entry name" value="NAD(P)-bd_dom_sf"/>
</dbReference>
<feature type="non-terminal residue" evidence="3">
    <location>
        <position position="1"/>
    </location>
</feature>
<evidence type="ECO:0000313" key="3">
    <source>
        <dbReference type="EMBL" id="PPQ91079.1"/>
    </source>
</evidence>
<dbReference type="Gene3D" id="3.40.50.720">
    <property type="entry name" value="NAD(P)-binding Rossmann-like Domain"/>
    <property type="match status" value="1"/>
</dbReference>
<comment type="caution">
    <text evidence="3">The sequence shown here is derived from an EMBL/GenBank/DDBJ whole genome shotgun (WGS) entry which is preliminary data.</text>
</comment>
<evidence type="ECO:0000256" key="2">
    <source>
        <dbReference type="ARBA" id="ARBA00023445"/>
    </source>
</evidence>
<comment type="similarity">
    <text evidence="2">Belongs to the NAD(P)-dependent epimerase/dehydratase family. Dihydroflavonol-4-reductase subfamily.</text>
</comment>
<evidence type="ECO:0000256" key="1">
    <source>
        <dbReference type="ARBA" id="ARBA00023002"/>
    </source>
</evidence>
<dbReference type="GO" id="GO:0016616">
    <property type="term" value="F:oxidoreductase activity, acting on the CH-OH group of donors, NAD or NADP as acceptor"/>
    <property type="evidence" value="ECO:0007669"/>
    <property type="project" value="TreeGrafter"/>
</dbReference>
<dbReference type="PANTHER" id="PTHR10366">
    <property type="entry name" value="NAD DEPENDENT EPIMERASE/DEHYDRATASE"/>
    <property type="match status" value="1"/>
</dbReference>